<dbReference type="Pfam" id="PF21098">
    <property type="entry name" value="PH-GRAM_MTMR6-like"/>
    <property type="match status" value="1"/>
</dbReference>
<proteinExistence type="inferred from homology"/>
<dbReference type="InterPro" id="IPR010569">
    <property type="entry name" value="Myotubularin-like_Pase_dom"/>
</dbReference>
<dbReference type="GO" id="GO:0019903">
    <property type="term" value="F:protein phosphatase binding"/>
    <property type="evidence" value="ECO:0007669"/>
    <property type="project" value="TreeGrafter"/>
</dbReference>
<dbReference type="GO" id="GO:0046856">
    <property type="term" value="P:phosphatidylinositol dephosphorylation"/>
    <property type="evidence" value="ECO:0007669"/>
    <property type="project" value="TreeGrafter"/>
</dbReference>
<comment type="similarity">
    <text evidence="1">Belongs to the protein-tyrosine phosphatase family. Non-receptor class myotubularin subfamily.</text>
</comment>
<dbReference type="InterPro" id="IPR011993">
    <property type="entry name" value="PH-like_dom_sf"/>
</dbReference>
<keyword evidence="3" id="KW-0175">Coiled coil</keyword>
<dbReference type="RefSeq" id="XP_066926440.1">
    <property type="nucleotide sequence ID" value="XM_067070339.1"/>
</dbReference>
<dbReference type="EnsemblMetazoa" id="CLYHEMT003490.1">
    <property type="protein sequence ID" value="CLYHEMP003490.1"/>
    <property type="gene ID" value="CLYHEMG003490"/>
</dbReference>
<organism evidence="5 6">
    <name type="scientific">Clytia hemisphaerica</name>
    <dbReference type="NCBI Taxonomy" id="252671"/>
    <lineage>
        <taxon>Eukaryota</taxon>
        <taxon>Metazoa</taxon>
        <taxon>Cnidaria</taxon>
        <taxon>Hydrozoa</taxon>
        <taxon>Hydroidolina</taxon>
        <taxon>Leptothecata</taxon>
        <taxon>Obeliida</taxon>
        <taxon>Clytiidae</taxon>
        <taxon>Clytia</taxon>
    </lineage>
</organism>
<dbReference type="GO" id="GO:0005737">
    <property type="term" value="C:cytoplasm"/>
    <property type="evidence" value="ECO:0007669"/>
    <property type="project" value="TreeGrafter"/>
</dbReference>
<name>A0A7M5UVY6_9CNID</name>
<evidence type="ECO:0000259" key="4">
    <source>
        <dbReference type="PROSITE" id="PS51339"/>
    </source>
</evidence>
<evidence type="ECO:0000313" key="5">
    <source>
        <dbReference type="EnsemblMetazoa" id="CLYHEMP003490.2"/>
    </source>
</evidence>
<dbReference type="SUPFAM" id="SSF50729">
    <property type="entry name" value="PH domain-like"/>
    <property type="match status" value="1"/>
</dbReference>
<feature type="binding site" evidence="2">
    <location>
        <begin position="244"/>
        <end position="247"/>
    </location>
    <ligand>
        <name>substrate</name>
    </ligand>
</feature>
<feature type="domain" description="Myotubularin phosphatase" evidence="4">
    <location>
        <begin position="124"/>
        <end position="495"/>
    </location>
</feature>
<accession>A0A7M5UVY6</accession>
<dbReference type="GeneID" id="136813847"/>
<evidence type="ECO:0000256" key="1">
    <source>
        <dbReference type="ARBA" id="ARBA00007471"/>
    </source>
</evidence>
<dbReference type="EnsemblMetazoa" id="CLYHEMT003490.2">
    <property type="protein sequence ID" value="CLYHEMP003490.2"/>
    <property type="gene ID" value="CLYHEMG003490"/>
</dbReference>
<dbReference type="PANTHER" id="PTHR10807">
    <property type="entry name" value="MYOTUBULARIN-RELATED"/>
    <property type="match status" value="1"/>
</dbReference>
<dbReference type="InterPro" id="IPR048994">
    <property type="entry name" value="PH-GRAM_MTMR6-9"/>
</dbReference>
<dbReference type="SUPFAM" id="SSF52799">
    <property type="entry name" value="(Phosphotyrosine protein) phosphatases II"/>
    <property type="match status" value="1"/>
</dbReference>
<feature type="coiled-coil region" evidence="3">
    <location>
        <begin position="507"/>
        <end position="541"/>
    </location>
</feature>
<sequence>MEFMELIKTPKVDNVVFVRSFNRKKVTGTLCLTSHHLLFVDRSSISPEEELMILYTSIECLEKKVSGIAGDVTLRLKDFTLLKFKIPSQEDALNVADSVEKLSSLGSATSYYPFFLNVEILDDGWERFRMQEEYNKIIGASTDWRISSVNQDYKVCRSYPSLVIVPSNCTDDMLRASAGFRQIQRFPILAYLHTNKIPILRSSQPLTGSGGRRCKDDEKLLSVIATGHKGTIVDTRSSMVVSSNKSKKGGGIETDYYTHWRRTMHNIEKATHLADTIARLYEACSDTKAPNWLSKLEASGWMRYIESCLTAALKVAVYVCKDNSPVLVHGENGQDMTLVVTSLAQVLLDPSSRTVLGFESLIMRDWIWAGYPFTKRHQRVGFATNKRKENSATFLLFLDCVHQIMNQYGSTFEFNENFLLVLFEHSYYSQYGTFLFDCELQREQSKLRQKTTSLWSYLNDEGVLAKYRNPLYEHNEQVLWPSVAPQSMQLWYSMFAKSTLSRGPDSKNELDIVITETKKENEELKIKARMLKERYEELLKQQA</sequence>
<dbReference type="InterPro" id="IPR029021">
    <property type="entry name" value="Prot-tyrosine_phosphatase-like"/>
</dbReference>
<dbReference type="RefSeq" id="XP_066926437.1">
    <property type="nucleotide sequence ID" value="XM_067070336.1"/>
</dbReference>
<dbReference type="PANTHER" id="PTHR10807:SF73">
    <property type="entry name" value="LD06050P"/>
    <property type="match status" value="1"/>
</dbReference>
<keyword evidence="6" id="KW-1185">Reference proteome</keyword>
<evidence type="ECO:0000256" key="3">
    <source>
        <dbReference type="SAM" id="Coils"/>
    </source>
</evidence>
<dbReference type="RefSeq" id="XP_066926439.1">
    <property type="nucleotide sequence ID" value="XM_067070338.1"/>
</dbReference>
<dbReference type="Pfam" id="PF06602">
    <property type="entry name" value="Myotub-related"/>
    <property type="match status" value="1"/>
</dbReference>
<evidence type="ECO:0000313" key="6">
    <source>
        <dbReference type="Proteomes" id="UP000594262"/>
    </source>
</evidence>
<dbReference type="GO" id="GO:0106018">
    <property type="term" value="F:phosphatidylinositol-3,5-bisphosphate phosphatase activity"/>
    <property type="evidence" value="ECO:0007669"/>
    <property type="project" value="TreeGrafter"/>
</dbReference>
<dbReference type="AlphaFoldDB" id="A0A7M5UVY6"/>
<dbReference type="GO" id="GO:0004438">
    <property type="term" value="F:phosphatidylinositol-3-phosphate phosphatase activity"/>
    <property type="evidence" value="ECO:0007669"/>
    <property type="project" value="TreeGrafter"/>
</dbReference>
<evidence type="ECO:0000256" key="2">
    <source>
        <dbReference type="PIRSR" id="PIRSR630564-2"/>
    </source>
</evidence>
<dbReference type="RefSeq" id="XP_066926438.1">
    <property type="nucleotide sequence ID" value="XM_067070337.1"/>
</dbReference>
<reference evidence="5" key="1">
    <citation type="submission" date="2021-01" db="UniProtKB">
        <authorList>
            <consortium name="EnsemblMetazoa"/>
        </authorList>
    </citation>
    <scope>IDENTIFICATION</scope>
</reference>
<protein>
    <recommendedName>
        <fullName evidence="4">Myotubularin phosphatase domain-containing protein</fullName>
    </recommendedName>
</protein>
<dbReference type="Proteomes" id="UP000594262">
    <property type="component" value="Unplaced"/>
</dbReference>
<dbReference type="InterPro" id="IPR030564">
    <property type="entry name" value="Myotubularin"/>
</dbReference>
<dbReference type="Gene3D" id="2.30.29.30">
    <property type="entry name" value="Pleckstrin-homology domain (PH domain)/Phosphotyrosine-binding domain (PTB)"/>
    <property type="match status" value="1"/>
</dbReference>
<dbReference type="OrthoDB" id="271628at2759"/>
<dbReference type="PROSITE" id="PS51339">
    <property type="entry name" value="PPASE_MYOTUBULARIN"/>
    <property type="match status" value="1"/>
</dbReference>
<dbReference type="GO" id="GO:0010507">
    <property type="term" value="P:negative regulation of autophagy"/>
    <property type="evidence" value="ECO:0007669"/>
    <property type="project" value="TreeGrafter"/>
</dbReference>